<dbReference type="Gene3D" id="3.40.190.150">
    <property type="entry name" value="Bordetella uptake gene, domain 1"/>
    <property type="match status" value="1"/>
</dbReference>
<dbReference type="SUPFAM" id="SSF53850">
    <property type="entry name" value="Periplasmic binding protein-like II"/>
    <property type="match status" value="1"/>
</dbReference>
<evidence type="ECO:0000313" key="3">
    <source>
        <dbReference type="Proteomes" id="UP000301751"/>
    </source>
</evidence>
<reference evidence="3" key="1">
    <citation type="submission" date="2019-03" db="EMBL/GenBank/DDBJ databases">
        <title>Aquabacterium pictum sp.nov., the first bacteriochlorophyll a-containing freshwater bacterium in the genus Aquabacterium of the class Betaproteobacteria.</title>
        <authorList>
            <person name="Hirose S."/>
            <person name="Tank M."/>
            <person name="Hara E."/>
            <person name="Tamaki H."/>
            <person name="Takaichi S."/>
            <person name="Haruta S."/>
            <person name="Hanada S."/>
        </authorList>
    </citation>
    <scope>NUCLEOTIDE SEQUENCE [LARGE SCALE GENOMIC DNA]</scope>
    <source>
        <strain evidence="3">W35</strain>
    </source>
</reference>
<dbReference type="InterPro" id="IPR042100">
    <property type="entry name" value="Bug_dom1"/>
</dbReference>
<dbReference type="Proteomes" id="UP000301751">
    <property type="component" value="Unassembled WGS sequence"/>
</dbReference>
<dbReference type="PANTHER" id="PTHR42928:SF5">
    <property type="entry name" value="BLR1237 PROTEIN"/>
    <property type="match status" value="1"/>
</dbReference>
<keyword evidence="3" id="KW-1185">Reference proteome</keyword>
<proteinExistence type="inferred from homology"/>
<dbReference type="EMBL" id="BJCL01000011">
    <property type="protein sequence ID" value="GCL64842.1"/>
    <property type="molecule type" value="Genomic_DNA"/>
</dbReference>
<evidence type="ECO:0000313" key="2">
    <source>
        <dbReference type="EMBL" id="GCL64842.1"/>
    </source>
</evidence>
<dbReference type="Pfam" id="PF03401">
    <property type="entry name" value="TctC"/>
    <property type="match status" value="1"/>
</dbReference>
<gene>
    <name evidence="2" type="ORF">AQPW35_39230</name>
</gene>
<name>A0A480AXA3_9BURK</name>
<comment type="caution">
    <text evidence="2">The sequence shown here is derived from an EMBL/GenBank/DDBJ whole genome shotgun (WGS) entry which is preliminary data.</text>
</comment>
<dbReference type="CDD" id="cd13578">
    <property type="entry name" value="PBP2_Bug27"/>
    <property type="match status" value="1"/>
</dbReference>
<organism evidence="2 3">
    <name type="scientific">Pseudaquabacterium pictum</name>
    <dbReference type="NCBI Taxonomy" id="2315236"/>
    <lineage>
        <taxon>Bacteria</taxon>
        <taxon>Pseudomonadati</taxon>
        <taxon>Pseudomonadota</taxon>
        <taxon>Betaproteobacteria</taxon>
        <taxon>Burkholderiales</taxon>
        <taxon>Sphaerotilaceae</taxon>
        <taxon>Pseudaquabacterium</taxon>
    </lineage>
</organism>
<dbReference type="PANTHER" id="PTHR42928">
    <property type="entry name" value="TRICARBOXYLATE-BINDING PROTEIN"/>
    <property type="match status" value="1"/>
</dbReference>
<dbReference type="InterPro" id="IPR005064">
    <property type="entry name" value="BUG"/>
</dbReference>
<dbReference type="Gene3D" id="3.40.190.10">
    <property type="entry name" value="Periplasmic binding protein-like II"/>
    <property type="match status" value="1"/>
</dbReference>
<dbReference type="PIRSF" id="PIRSF017082">
    <property type="entry name" value="YflP"/>
    <property type="match status" value="1"/>
</dbReference>
<dbReference type="AlphaFoldDB" id="A0A480AXA3"/>
<protein>
    <submittedName>
        <fullName evidence="2">MFS transporter</fullName>
    </submittedName>
</protein>
<accession>A0A480AXA3</accession>
<evidence type="ECO:0000256" key="1">
    <source>
        <dbReference type="ARBA" id="ARBA00006987"/>
    </source>
</evidence>
<comment type="similarity">
    <text evidence="1">Belongs to the UPF0065 (bug) family.</text>
</comment>
<sequence>MAAGLPAATLAQPAWPAAKPIRLIVNFPAGGSPDVVARAVATPLAAALGQQVVVENRSGAGGILGADAAAKAAPDGYTFLLSSGSALSIVPLITPKLPFDPAKDLVPVAAGARLELFLVVRSDLPINSYADFIKYAKANPGKLTYGTPGNGTSPHIAGEMLKSQAGIFTVHIPYRGSAAVMQDLLGGQVDYSFDPGIAFPHIKSGKLRLLAVGSAKRSPLYPGTATLAELGLTGFDTGTTHGFWAPAGTPQPIIDRVNAEINKALALPAVAETIRGLGAEPTPMGPAAFGQVIRNDLQRYSVIVKERKITAD</sequence>